<organism evidence="1 2">
    <name type="scientific">Urinicoccus massiliensis</name>
    <dbReference type="NCBI Taxonomy" id="1723382"/>
    <lineage>
        <taxon>Bacteria</taxon>
        <taxon>Bacillati</taxon>
        <taxon>Bacillota</taxon>
        <taxon>Tissierellia</taxon>
        <taxon>Tissierellales</taxon>
        <taxon>Peptoniphilaceae</taxon>
        <taxon>Urinicoccus</taxon>
    </lineage>
</organism>
<dbReference type="Proteomes" id="UP000377798">
    <property type="component" value="Unassembled WGS sequence"/>
</dbReference>
<reference evidence="1 2" key="1">
    <citation type="submission" date="2019-02" db="EMBL/GenBank/DDBJ databases">
        <authorList>
            <consortium name="Pathogen Informatics"/>
        </authorList>
    </citation>
    <scope>NUCLEOTIDE SEQUENCE [LARGE SCALE GENOMIC DNA]</scope>
    <source>
        <strain evidence="1 2">3012STDY7089603</strain>
    </source>
</reference>
<comment type="caution">
    <text evidence="1">The sequence shown here is derived from an EMBL/GenBank/DDBJ whole genome shotgun (WGS) entry which is preliminary data.</text>
</comment>
<evidence type="ECO:0000313" key="1">
    <source>
        <dbReference type="EMBL" id="VFB17232.1"/>
    </source>
</evidence>
<dbReference type="RefSeq" id="WP_131749819.1">
    <property type="nucleotide sequence ID" value="NZ_CAACYI010000001.1"/>
</dbReference>
<keyword evidence="2" id="KW-1185">Reference proteome</keyword>
<name>A0A8H2QYT6_9FIRM</name>
<gene>
    <name evidence="1" type="ORF">NCTC13150_01819</name>
</gene>
<protein>
    <submittedName>
        <fullName evidence="1">Uncharacterized protein</fullName>
    </submittedName>
</protein>
<dbReference type="EMBL" id="CAACYI010000001">
    <property type="protein sequence ID" value="VFB17232.1"/>
    <property type="molecule type" value="Genomic_DNA"/>
</dbReference>
<sequence length="124" mass="14247">MREQYAVIKILNEQEILINYGILDKAKRGDKLRIIEPGPDIIIDGHFYGKLDAIKEYIEVTTAYDQFSICKKIVRKQSYALSPLSMLKTTYSYENMNVDATQIDKDLKVPEITPIAIGDIVEKY</sequence>
<proteinExistence type="predicted"/>
<dbReference type="AlphaFoldDB" id="A0A8H2QYT6"/>
<accession>A0A8H2QYT6</accession>
<evidence type="ECO:0000313" key="2">
    <source>
        <dbReference type="Proteomes" id="UP000377798"/>
    </source>
</evidence>